<dbReference type="EMBL" id="CADCSU010000069">
    <property type="protein sequence ID" value="CAA9197383.1"/>
    <property type="molecule type" value="Genomic_DNA"/>
</dbReference>
<dbReference type="SUPFAM" id="SSF160631">
    <property type="entry name" value="SMI1/KNR4-like"/>
    <property type="match status" value="1"/>
</dbReference>
<sequence length="138" mass="16319">MRHFNIVDRIQDAEFNFIENNLKIDLPNILKDFLKKYGGLSIYENTFSSNDKGDFQIGQFLMFDEILNLSKEFFHEYKRKLVPFAYDGGGWHFCLSFDPETYGKIVINRWTDHLPEEQFLIIADSFETFINGLQEKTS</sequence>
<dbReference type="Gene3D" id="3.40.1580.10">
    <property type="entry name" value="SMI1/KNR4-like"/>
    <property type="match status" value="1"/>
</dbReference>
<dbReference type="InterPro" id="IPR018958">
    <property type="entry name" value="Knr4/Smi1-like_dom"/>
</dbReference>
<protein>
    <recommendedName>
        <fullName evidence="1">Knr4/Smi1-like domain-containing protein</fullName>
    </recommendedName>
</protein>
<evidence type="ECO:0000259" key="1">
    <source>
        <dbReference type="SMART" id="SM00860"/>
    </source>
</evidence>
<evidence type="ECO:0000313" key="2">
    <source>
        <dbReference type="EMBL" id="CAA9197383.1"/>
    </source>
</evidence>
<dbReference type="SMART" id="SM00860">
    <property type="entry name" value="SMI1_KNR4"/>
    <property type="match status" value="1"/>
</dbReference>
<keyword evidence="3" id="KW-1185">Reference proteome</keyword>
<dbReference type="RefSeq" id="WP_173970260.1">
    <property type="nucleotide sequence ID" value="NZ_CADCSU010000069.1"/>
</dbReference>
<dbReference type="Proteomes" id="UP000479938">
    <property type="component" value="Unassembled WGS sequence"/>
</dbReference>
<dbReference type="AlphaFoldDB" id="A0A6J4GH67"/>
<gene>
    <name evidence="2" type="ORF">FLA105534_01591</name>
</gene>
<organism evidence="2 3">
    <name type="scientific">Flavobacterium bizetiae</name>
    <dbReference type="NCBI Taxonomy" id="2704140"/>
    <lineage>
        <taxon>Bacteria</taxon>
        <taxon>Pseudomonadati</taxon>
        <taxon>Bacteroidota</taxon>
        <taxon>Flavobacteriia</taxon>
        <taxon>Flavobacteriales</taxon>
        <taxon>Flavobacteriaceae</taxon>
        <taxon>Flavobacterium</taxon>
    </lineage>
</organism>
<name>A0A6J4GH67_9FLAO</name>
<dbReference type="Pfam" id="PF14568">
    <property type="entry name" value="SUKH_6"/>
    <property type="match status" value="1"/>
</dbReference>
<accession>A0A6J4GH67</accession>
<reference evidence="2 3" key="1">
    <citation type="submission" date="2020-02" db="EMBL/GenBank/DDBJ databases">
        <authorList>
            <person name="Criscuolo A."/>
        </authorList>
    </citation>
    <scope>NUCLEOTIDE SEQUENCE [LARGE SCALE GENOMIC DNA]</scope>
    <source>
        <strain evidence="2">CIP105534</strain>
    </source>
</reference>
<evidence type="ECO:0000313" key="3">
    <source>
        <dbReference type="Proteomes" id="UP000479938"/>
    </source>
</evidence>
<dbReference type="InterPro" id="IPR037883">
    <property type="entry name" value="Knr4/Smi1-like_sf"/>
</dbReference>
<proteinExistence type="predicted"/>
<feature type="domain" description="Knr4/Smi1-like" evidence="1">
    <location>
        <begin position="9"/>
        <end position="132"/>
    </location>
</feature>